<keyword evidence="3" id="KW-1185">Reference proteome</keyword>
<dbReference type="AlphaFoldDB" id="A0A0L0FLM6"/>
<proteinExistence type="predicted"/>
<sequence>MISYIISTVAVFSAITLNVQSVTVRQAASTDIGDLCGAITDKAECNVHEFCSYKDDQVECNKLNSWVEAINNPMCIAYTTAIECEADLLCNQGKNTLRCKGENDYLYLNENGTAVATGIVQPTGGEYVHTSKYCRTYLTEAECAAGPHFGTVCEWEEAEAAVPATATESAVEAKAAQCGNKKRTNEAANDLICRPDSVPLEAEACAEDMRCELGLVGSDESCKPSDQIIVLI</sequence>
<keyword evidence="1" id="KW-0732">Signal</keyword>
<name>A0A0L0FLM6_9EUKA</name>
<evidence type="ECO:0000256" key="1">
    <source>
        <dbReference type="SAM" id="SignalP"/>
    </source>
</evidence>
<dbReference type="RefSeq" id="XP_014151288.1">
    <property type="nucleotide sequence ID" value="XM_014295813.1"/>
</dbReference>
<organism evidence="2 3">
    <name type="scientific">Sphaeroforma arctica JP610</name>
    <dbReference type="NCBI Taxonomy" id="667725"/>
    <lineage>
        <taxon>Eukaryota</taxon>
        <taxon>Ichthyosporea</taxon>
        <taxon>Ichthyophonida</taxon>
        <taxon>Sphaeroforma</taxon>
    </lineage>
</organism>
<protein>
    <recommendedName>
        <fullName evidence="4">Dickkopf N-terminal cysteine-rich domain-containing protein</fullName>
    </recommendedName>
</protein>
<dbReference type="EMBL" id="KQ242749">
    <property type="protein sequence ID" value="KNC77386.1"/>
    <property type="molecule type" value="Genomic_DNA"/>
</dbReference>
<gene>
    <name evidence="2" type="ORF">SARC_10153</name>
</gene>
<accession>A0A0L0FLM6</accession>
<dbReference type="Proteomes" id="UP000054560">
    <property type="component" value="Unassembled WGS sequence"/>
</dbReference>
<reference evidence="2 3" key="1">
    <citation type="submission" date="2011-02" db="EMBL/GenBank/DDBJ databases">
        <title>The Genome Sequence of Sphaeroforma arctica JP610.</title>
        <authorList>
            <consortium name="The Broad Institute Genome Sequencing Platform"/>
            <person name="Russ C."/>
            <person name="Cuomo C."/>
            <person name="Young S.K."/>
            <person name="Zeng Q."/>
            <person name="Gargeya S."/>
            <person name="Alvarado L."/>
            <person name="Berlin A."/>
            <person name="Chapman S.B."/>
            <person name="Chen Z."/>
            <person name="Freedman E."/>
            <person name="Gellesch M."/>
            <person name="Goldberg J."/>
            <person name="Griggs A."/>
            <person name="Gujja S."/>
            <person name="Heilman E."/>
            <person name="Heiman D."/>
            <person name="Howarth C."/>
            <person name="Mehta T."/>
            <person name="Neiman D."/>
            <person name="Pearson M."/>
            <person name="Roberts A."/>
            <person name="Saif S."/>
            <person name="Shea T."/>
            <person name="Shenoy N."/>
            <person name="Sisk P."/>
            <person name="Stolte C."/>
            <person name="Sykes S."/>
            <person name="White J."/>
            <person name="Yandava C."/>
            <person name="Burger G."/>
            <person name="Gray M.W."/>
            <person name="Holland P.W.H."/>
            <person name="King N."/>
            <person name="Lang F.B.F."/>
            <person name="Roger A.J."/>
            <person name="Ruiz-Trillo I."/>
            <person name="Haas B."/>
            <person name="Nusbaum C."/>
            <person name="Birren B."/>
        </authorList>
    </citation>
    <scope>NUCLEOTIDE SEQUENCE [LARGE SCALE GENOMIC DNA]</scope>
    <source>
        <strain evidence="2 3">JP610</strain>
    </source>
</reference>
<evidence type="ECO:0000313" key="3">
    <source>
        <dbReference type="Proteomes" id="UP000054560"/>
    </source>
</evidence>
<dbReference type="GeneID" id="25910657"/>
<feature type="signal peptide" evidence="1">
    <location>
        <begin position="1"/>
        <end position="21"/>
    </location>
</feature>
<feature type="chain" id="PRO_5005538823" description="Dickkopf N-terminal cysteine-rich domain-containing protein" evidence="1">
    <location>
        <begin position="22"/>
        <end position="232"/>
    </location>
</feature>
<evidence type="ECO:0000313" key="2">
    <source>
        <dbReference type="EMBL" id="KNC77386.1"/>
    </source>
</evidence>
<evidence type="ECO:0008006" key="4">
    <source>
        <dbReference type="Google" id="ProtNLM"/>
    </source>
</evidence>